<dbReference type="Proteomes" id="UP000244810">
    <property type="component" value="Unassembled WGS sequence"/>
</dbReference>
<protein>
    <recommendedName>
        <fullName evidence="5">HEAT repeat domain-containing protein</fullName>
    </recommendedName>
</protein>
<evidence type="ECO:0000256" key="1">
    <source>
        <dbReference type="SAM" id="MobiDB-lite"/>
    </source>
</evidence>
<feature type="compositionally biased region" description="Low complexity" evidence="1">
    <location>
        <begin position="664"/>
        <end position="685"/>
    </location>
</feature>
<gene>
    <name evidence="3" type="ORF">DDE23_02350</name>
</gene>
<comment type="caution">
    <text evidence="3">The sequence shown here is derived from an EMBL/GenBank/DDBJ whole genome shotgun (WGS) entry which is preliminary data.</text>
</comment>
<keyword evidence="2" id="KW-0732">Signal</keyword>
<feature type="signal peptide" evidence="2">
    <location>
        <begin position="1"/>
        <end position="18"/>
    </location>
</feature>
<proteinExistence type="predicted"/>
<keyword evidence="4" id="KW-1185">Reference proteome</keyword>
<name>A0A2T7UWX7_9RHOB</name>
<feature type="chain" id="PRO_5015767577" description="HEAT repeat domain-containing protein" evidence="2">
    <location>
        <begin position="19"/>
        <end position="763"/>
    </location>
</feature>
<evidence type="ECO:0000313" key="4">
    <source>
        <dbReference type="Proteomes" id="UP000244810"/>
    </source>
</evidence>
<accession>A0A2T7UWX7</accession>
<reference evidence="3 4" key="1">
    <citation type="journal article" date="2011" name="Syst. Appl. Microbiol.">
        <title>Defluviimonas denitrificans gen. nov., sp. nov., and Pararhodobacter aggregans gen. nov., sp. nov., non-phototrophic Rhodobacteraceae from the biofilter of a marine aquaculture.</title>
        <authorList>
            <person name="Foesel B.U."/>
            <person name="Drake H.L."/>
            <person name="Schramm A."/>
        </authorList>
    </citation>
    <scope>NUCLEOTIDE SEQUENCE [LARGE SCALE GENOMIC DNA]</scope>
    <source>
        <strain evidence="3 4">D1-19</strain>
    </source>
</reference>
<feature type="compositionally biased region" description="Low complexity" evidence="1">
    <location>
        <begin position="697"/>
        <end position="722"/>
    </location>
</feature>
<dbReference type="AlphaFoldDB" id="A0A2T7UWX7"/>
<dbReference type="OrthoDB" id="7847197at2"/>
<evidence type="ECO:0000313" key="3">
    <source>
        <dbReference type="EMBL" id="PVE49267.1"/>
    </source>
</evidence>
<dbReference type="EMBL" id="QDDR01000001">
    <property type="protein sequence ID" value="PVE49267.1"/>
    <property type="molecule type" value="Genomic_DNA"/>
</dbReference>
<organism evidence="3 4">
    <name type="scientific">Pararhodobacter aggregans</name>
    <dbReference type="NCBI Taxonomy" id="404875"/>
    <lineage>
        <taxon>Bacteria</taxon>
        <taxon>Pseudomonadati</taxon>
        <taxon>Pseudomonadota</taxon>
        <taxon>Alphaproteobacteria</taxon>
        <taxon>Rhodobacterales</taxon>
        <taxon>Paracoccaceae</taxon>
        <taxon>Pararhodobacter</taxon>
    </lineage>
</organism>
<feature type="region of interest" description="Disordered" evidence="1">
    <location>
        <begin position="143"/>
        <end position="163"/>
    </location>
</feature>
<evidence type="ECO:0000256" key="2">
    <source>
        <dbReference type="SAM" id="SignalP"/>
    </source>
</evidence>
<feature type="compositionally biased region" description="Pro residues" evidence="1">
    <location>
        <begin position="152"/>
        <end position="161"/>
    </location>
</feature>
<sequence length="763" mass="78750">MRALALGALLALAGPAGAQTIAPFAGEHADFTRVVVRIPPGTGWALTPDGRERQLTITADGARFDLAQLFQRIPRGRLAEASAEGPVLSLGLACDCPIRAWEERPGLVILDITDAPPEVALPPAPPAPPRRVPPPDPIAAGRAAGAALARALPPPTPPDAPVPEADPRLETLAQDLGRSIAAAAGQRLLDVAADHAATGQGVLPDAPLPDMPPNMRIATVLDRPDPDAPPVATPPALCNGSALLDRLLGHDPARFTEDLGRLTRALYGEFDQPDPQSQLDLIGVYLSAGFGAEARALIDNSPDPVAGRDFALGTADVLEDRASNSRMRLAQAIACGGAASVMAVLAGAEADAIRQNADQLALTFSTLPASMRGLIGLRLAEALVDAGALDAARIIADALQRSDWVSPGALALVEARLDRARGLPVDAALRLAHEGDASSDTVQTRLDLALQTAAPVPPEYIAGAEALAATARDEPTGPELMAAVIRLNARSGAMTDAFAALDRLESWMSGTGENRRLLGDLRDEVWAAMASNGTDLGLVEAVLSREDWRDPALLPQTRRALASRLLDLRLATPVEALVGTLDDPEARVLRARAALDGGDGTAALDLLGEDDSEAARLVRAAALERIGQHRAAGDEFATLGDTGAETRAAILDADWRRVEGLAAAQEAPAPAADLGPLLGRPPGHAEIALTQPDTSSPPADAAGAAAPAGAPPSETVPAAAAPSPLPDPGAAFDRLGLVRRSSTLLAESERLRGALAPLVRPPP</sequence>
<feature type="region of interest" description="Disordered" evidence="1">
    <location>
        <begin position="664"/>
        <end position="730"/>
    </location>
</feature>
<evidence type="ECO:0008006" key="5">
    <source>
        <dbReference type="Google" id="ProtNLM"/>
    </source>
</evidence>
<dbReference type="RefSeq" id="WP_107749771.1">
    <property type="nucleotide sequence ID" value="NZ_QBKF01000001.1"/>
</dbReference>